<sequence>MNTMSMPSDYPPMDSDDMMDMHMSFYWGKRVLILFQNWPNGGLVMYILALLFVFVLAMAVEVLSVSPTIKRGMNSPMIGGLTHAFVCGVRMGLAYMVMLSVMSYNLGIFIVAVVGHAFGAFVVKFRGISARNRGADDGVTPKV</sequence>
<keyword evidence="5 6" id="KW-0472">Membrane</keyword>
<proteinExistence type="inferred from homology"/>
<protein>
    <recommendedName>
        <fullName evidence="6">Copper transport protein</fullName>
    </recommendedName>
</protein>
<gene>
    <name evidence="7" type="ORF">RJ641_028423</name>
</gene>
<comment type="caution">
    <text evidence="7">The sequence shown here is derived from an EMBL/GenBank/DDBJ whole genome shotgun (WGS) entry which is preliminary data.</text>
</comment>
<dbReference type="Proteomes" id="UP001370490">
    <property type="component" value="Unassembled WGS sequence"/>
</dbReference>
<comment type="similarity">
    <text evidence="1 6">Belongs to the copper transporter (Ctr) (TC 1.A.56) family. SLC31A subfamily.</text>
</comment>
<evidence type="ECO:0000256" key="3">
    <source>
        <dbReference type="ARBA" id="ARBA00022796"/>
    </source>
</evidence>
<dbReference type="AlphaFoldDB" id="A0AAN8W814"/>
<keyword evidence="6" id="KW-0813">Transport</keyword>
<keyword evidence="4 6" id="KW-1133">Transmembrane helix</keyword>
<evidence type="ECO:0000313" key="8">
    <source>
        <dbReference type="Proteomes" id="UP001370490"/>
    </source>
</evidence>
<dbReference type="PANTHER" id="PTHR12483">
    <property type="entry name" value="SOLUTE CARRIER FAMILY 31 COPPER TRANSPORTERS"/>
    <property type="match status" value="1"/>
</dbReference>
<keyword evidence="6" id="KW-0186">Copper</keyword>
<comment type="subcellular location">
    <subcellularLocation>
        <location evidence="6">Membrane</location>
        <topology evidence="6">Multi-pass membrane protein</topology>
    </subcellularLocation>
</comment>
<evidence type="ECO:0000256" key="6">
    <source>
        <dbReference type="RuleBase" id="RU367022"/>
    </source>
</evidence>
<organism evidence="7 8">
    <name type="scientific">Dillenia turbinata</name>
    <dbReference type="NCBI Taxonomy" id="194707"/>
    <lineage>
        <taxon>Eukaryota</taxon>
        <taxon>Viridiplantae</taxon>
        <taxon>Streptophyta</taxon>
        <taxon>Embryophyta</taxon>
        <taxon>Tracheophyta</taxon>
        <taxon>Spermatophyta</taxon>
        <taxon>Magnoliopsida</taxon>
        <taxon>eudicotyledons</taxon>
        <taxon>Gunneridae</taxon>
        <taxon>Pentapetalae</taxon>
        <taxon>Dilleniales</taxon>
        <taxon>Dilleniaceae</taxon>
        <taxon>Dillenia</taxon>
    </lineage>
</organism>
<keyword evidence="3 6" id="KW-0187">Copper transport</keyword>
<dbReference type="GO" id="GO:0005375">
    <property type="term" value="F:copper ion transmembrane transporter activity"/>
    <property type="evidence" value="ECO:0007669"/>
    <property type="project" value="UniProtKB-UniRule"/>
</dbReference>
<dbReference type="EMBL" id="JBAMMX010000004">
    <property type="protein sequence ID" value="KAK6943046.1"/>
    <property type="molecule type" value="Genomic_DNA"/>
</dbReference>
<evidence type="ECO:0000256" key="1">
    <source>
        <dbReference type="ARBA" id="ARBA00006921"/>
    </source>
</evidence>
<keyword evidence="2 6" id="KW-0812">Transmembrane</keyword>
<name>A0AAN8W814_9MAGN</name>
<dbReference type="PANTHER" id="PTHR12483:SF85">
    <property type="entry name" value="COPPER TRANSPORT PROTEIN"/>
    <property type="match status" value="1"/>
</dbReference>
<dbReference type="GO" id="GO:0005886">
    <property type="term" value="C:plasma membrane"/>
    <property type="evidence" value="ECO:0007669"/>
    <property type="project" value="TreeGrafter"/>
</dbReference>
<evidence type="ECO:0000256" key="2">
    <source>
        <dbReference type="ARBA" id="ARBA00022692"/>
    </source>
</evidence>
<keyword evidence="6" id="KW-0406">Ion transport</keyword>
<feature type="transmembrane region" description="Helical" evidence="6">
    <location>
        <begin position="104"/>
        <end position="123"/>
    </location>
</feature>
<dbReference type="InterPro" id="IPR007274">
    <property type="entry name" value="Cop_transporter"/>
</dbReference>
<evidence type="ECO:0000256" key="5">
    <source>
        <dbReference type="ARBA" id="ARBA00023136"/>
    </source>
</evidence>
<keyword evidence="8" id="KW-1185">Reference proteome</keyword>
<feature type="transmembrane region" description="Helical" evidence="6">
    <location>
        <begin position="43"/>
        <end position="65"/>
    </location>
</feature>
<accession>A0AAN8W814</accession>
<reference evidence="7 8" key="1">
    <citation type="submission" date="2023-12" db="EMBL/GenBank/DDBJ databases">
        <title>A high-quality genome assembly for Dillenia turbinata (Dilleniales).</title>
        <authorList>
            <person name="Chanderbali A."/>
        </authorList>
    </citation>
    <scope>NUCLEOTIDE SEQUENCE [LARGE SCALE GENOMIC DNA]</scope>
    <source>
        <strain evidence="7">LSX21</strain>
        <tissue evidence="7">Leaf</tissue>
    </source>
</reference>
<evidence type="ECO:0000256" key="4">
    <source>
        <dbReference type="ARBA" id="ARBA00022989"/>
    </source>
</evidence>
<evidence type="ECO:0000313" key="7">
    <source>
        <dbReference type="EMBL" id="KAK6943046.1"/>
    </source>
</evidence>
<feature type="transmembrane region" description="Helical" evidence="6">
    <location>
        <begin position="77"/>
        <end position="98"/>
    </location>
</feature>
<dbReference type="Pfam" id="PF04145">
    <property type="entry name" value="Ctr"/>
    <property type="match status" value="1"/>
</dbReference>